<sequence>MHLRLHQVLLLLLSTWLTVSFCFSFHDDVSSFARRDEPKWLAPLKRGYNPCRSRCSSKSCCQLPPSSSNEGDAEGVSVRSLDARALFEVDEDTVDAEIVRRFDEGKVKLIFDSGAGTDDSTSAWKPISAINPRSRAFDLGLSALCGCTGLIVYSQNGAYGAHFFEAAAWGRGDAAFKEHVEDFLKNGARGSGGLAEFTAQLTKDGADVAAYILTPQQELPDEAEGAPGYVEGELMYKDQVQKLVDLLPDIIPGLRGHIQVNHYQALDGMTGEDGEDVNPGQARLLDTTARGRILLQYDPSNNGVRTVRLFFETKLIFNRQLGNAV</sequence>
<gene>
    <name evidence="2" type="ORF">NECHADRAFT_83554</name>
</gene>
<dbReference type="HOGENOM" id="CLU_787765_0_0_1"/>
<dbReference type="KEGG" id="nhe:NECHADRAFT_83554"/>
<dbReference type="AlphaFoldDB" id="C7Z4C4"/>
<feature type="signal peptide" evidence="1">
    <location>
        <begin position="1"/>
        <end position="20"/>
    </location>
</feature>
<protein>
    <submittedName>
        <fullName evidence="2">Uncharacterized protein</fullName>
    </submittedName>
</protein>
<organism evidence="2 3">
    <name type="scientific">Fusarium vanettenii (strain ATCC MYA-4622 / CBS 123669 / FGSC 9596 / NRRL 45880 / 77-13-4)</name>
    <name type="common">Fusarium solani subsp. pisi</name>
    <dbReference type="NCBI Taxonomy" id="660122"/>
    <lineage>
        <taxon>Eukaryota</taxon>
        <taxon>Fungi</taxon>
        <taxon>Dikarya</taxon>
        <taxon>Ascomycota</taxon>
        <taxon>Pezizomycotina</taxon>
        <taxon>Sordariomycetes</taxon>
        <taxon>Hypocreomycetidae</taxon>
        <taxon>Hypocreales</taxon>
        <taxon>Nectriaceae</taxon>
        <taxon>Fusarium</taxon>
        <taxon>Fusarium solani species complex</taxon>
        <taxon>Fusarium vanettenii</taxon>
    </lineage>
</organism>
<name>C7Z4C4_FUSV7</name>
<accession>C7Z4C4</accession>
<dbReference type="RefSeq" id="XP_003047166.1">
    <property type="nucleotide sequence ID" value="XM_003047120.1"/>
</dbReference>
<dbReference type="EMBL" id="GG698909">
    <property type="protein sequence ID" value="EEU41453.1"/>
    <property type="molecule type" value="Genomic_DNA"/>
</dbReference>
<dbReference type="GeneID" id="9675651"/>
<dbReference type="STRING" id="660122.C7Z4C4"/>
<proteinExistence type="predicted"/>
<dbReference type="VEuPathDB" id="FungiDB:NECHADRAFT_83554"/>
<keyword evidence="3" id="KW-1185">Reference proteome</keyword>
<evidence type="ECO:0000313" key="3">
    <source>
        <dbReference type="Proteomes" id="UP000005206"/>
    </source>
</evidence>
<feature type="chain" id="PRO_5002986779" evidence="1">
    <location>
        <begin position="21"/>
        <end position="325"/>
    </location>
</feature>
<keyword evidence="1" id="KW-0732">Signal</keyword>
<reference evidence="2 3" key="1">
    <citation type="journal article" date="2009" name="PLoS Genet.">
        <title>The genome of Nectria haematococca: contribution of supernumerary chromosomes to gene expansion.</title>
        <authorList>
            <person name="Coleman J.J."/>
            <person name="Rounsley S.D."/>
            <person name="Rodriguez-Carres M."/>
            <person name="Kuo A."/>
            <person name="Wasmann C.C."/>
            <person name="Grimwood J."/>
            <person name="Schmutz J."/>
            <person name="Taga M."/>
            <person name="White G.J."/>
            <person name="Zhou S."/>
            <person name="Schwartz D.C."/>
            <person name="Freitag M."/>
            <person name="Ma L.J."/>
            <person name="Danchin E.G."/>
            <person name="Henrissat B."/>
            <person name="Coutinho P.M."/>
            <person name="Nelson D.R."/>
            <person name="Straney D."/>
            <person name="Napoli C.A."/>
            <person name="Barker B.M."/>
            <person name="Gribskov M."/>
            <person name="Rep M."/>
            <person name="Kroken S."/>
            <person name="Molnar I."/>
            <person name="Rensing C."/>
            <person name="Kennell J.C."/>
            <person name="Zamora J."/>
            <person name="Farman M.L."/>
            <person name="Selker E.U."/>
            <person name="Salamov A."/>
            <person name="Shapiro H."/>
            <person name="Pangilinan J."/>
            <person name="Lindquist E."/>
            <person name="Lamers C."/>
            <person name="Grigoriev I.V."/>
            <person name="Geiser D.M."/>
            <person name="Covert S.F."/>
            <person name="Temporini E."/>
            <person name="Vanetten H.D."/>
        </authorList>
    </citation>
    <scope>NUCLEOTIDE SEQUENCE [LARGE SCALE GENOMIC DNA]</scope>
    <source>
        <strain evidence="3">ATCC MYA-4622 / CBS 123669 / FGSC 9596 / NRRL 45880 / 77-13-4</strain>
    </source>
</reference>
<evidence type="ECO:0000256" key="1">
    <source>
        <dbReference type="SAM" id="SignalP"/>
    </source>
</evidence>
<dbReference type="OrthoDB" id="3886018at2759"/>
<evidence type="ECO:0000313" key="2">
    <source>
        <dbReference type="EMBL" id="EEU41453.1"/>
    </source>
</evidence>
<dbReference type="InParanoid" id="C7Z4C4"/>
<dbReference type="eggNOG" id="ENOG502R8ZI">
    <property type="taxonomic scope" value="Eukaryota"/>
</dbReference>
<dbReference type="Proteomes" id="UP000005206">
    <property type="component" value="Chromosome 8"/>
</dbReference>